<protein>
    <recommendedName>
        <fullName evidence="2">protein-tyrosine-phosphatase</fullName>
        <ecNumber evidence="2">3.1.3.48</ecNumber>
    </recommendedName>
</protein>
<keyword evidence="3" id="KW-0378">Hydrolase</keyword>
<evidence type="ECO:0000259" key="5">
    <source>
        <dbReference type="PROSITE" id="PS50055"/>
    </source>
</evidence>
<dbReference type="Gene3D" id="3.90.190.10">
    <property type="entry name" value="Protein tyrosine phosphatase superfamily"/>
    <property type="match status" value="1"/>
</dbReference>
<comment type="similarity">
    <text evidence="1">Belongs to the protein-tyrosine phosphatase family.</text>
</comment>
<dbReference type="SUPFAM" id="SSF52799">
    <property type="entry name" value="(Phosphotyrosine protein) phosphatases II"/>
    <property type="match status" value="1"/>
</dbReference>
<evidence type="ECO:0000313" key="7">
    <source>
        <dbReference type="WBParaSite" id="Hba_07936"/>
    </source>
</evidence>
<accession>A0A1I7WS75</accession>
<dbReference type="SMART" id="SM00194">
    <property type="entry name" value="PTPc"/>
    <property type="match status" value="1"/>
</dbReference>
<feature type="domain" description="Tyrosine-protein phosphatase" evidence="5">
    <location>
        <begin position="38"/>
        <end position="180"/>
    </location>
</feature>
<keyword evidence="4" id="KW-0904">Protein phosphatase</keyword>
<dbReference type="PANTHER" id="PTHR19134:SF562">
    <property type="entry name" value="PROTEIN-TYROSINE-PHOSPHATASE"/>
    <property type="match status" value="1"/>
</dbReference>
<dbReference type="WBParaSite" id="Hba_07936">
    <property type="protein sequence ID" value="Hba_07936"/>
    <property type="gene ID" value="Hba_07936"/>
</dbReference>
<evidence type="ECO:0000256" key="4">
    <source>
        <dbReference type="ARBA" id="ARBA00022912"/>
    </source>
</evidence>
<dbReference type="Pfam" id="PF00102">
    <property type="entry name" value="Y_phosphatase"/>
    <property type="match status" value="1"/>
</dbReference>
<sequence>MDHLHRITFEKRKAHCRVVNLRRAAFQQTMDRKKATINNRDARREELKPIIRIGRSRLSSERVDSLTSLQPTVNKRNRETTVERSKRKPKVLIGPLQETVEDFWHMIFQEKSNVIVMLCNFNEGKHEKCRQYYPKIKNGVEQYGAYRITIKDTKPDFMDTVKYQILEAEYSTYFFIYVYWNFLPIKYFRKTSSLGKVAAAESKAEKTDKET</sequence>
<dbReference type="GO" id="GO:0004725">
    <property type="term" value="F:protein tyrosine phosphatase activity"/>
    <property type="evidence" value="ECO:0007669"/>
    <property type="project" value="UniProtKB-EC"/>
</dbReference>
<proteinExistence type="inferred from homology"/>
<dbReference type="AlphaFoldDB" id="A0A1I7WS75"/>
<dbReference type="EC" id="3.1.3.48" evidence="2"/>
<dbReference type="InterPro" id="IPR050348">
    <property type="entry name" value="Protein-Tyr_Phosphatase"/>
</dbReference>
<name>A0A1I7WS75_HETBA</name>
<evidence type="ECO:0000256" key="2">
    <source>
        <dbReference type="ARBA" id="ARBA00013064"/>
    </source>
</evidence>
<dbReference type="GO" id="GO:0008045">
    <property type="term" value="P:motor neuron axon guidance"/>
    <property type="evidence" value="ECO:0007669"/>
    <property type="project" value="TreeGrafter"/>
</dbReference>
<dbReference type="PANTHER" id="PTHR19134">
    <property type="entry name" value="RECEPTOR-TYPE TYROSINE-PROTEIN PHOSPHATASE"/>
    <property type="match status" value="1"/>
</dbReference>
<dbReference type="InterPro" id="IPR000242">
    <property type="entry name" value="PTP_cat"/>
</dbReference>
<dbReference type="PROSITE" id="PS50055">
    <property type="entry name" value="TYR_PHOSPHATASE_PTP"/>
    <property type="match status" value="1"/>
</dbReference>
<evidence type="ECO:0000256" key="3">
    <source>
        <dbReference type="ARBA" id="ARBA00022801"/>
    </source>
</evidence>
<reference evidence="7" key="1">
    <citation type="submission" date="2016-11" db="UniProtKB">
        <authorList>
            <consortium name="WormBaseParasite"/>
        </authorList>
    </citation>
    <scope>IDENTIFICATION</scope>
</reference>
<dbReference type="Proteomes" id="UP000095283">
    <property type="component" value="Unplaced"/>
</dbReference>
<dbReference type="InterPro" id="IPR029021">
    <property type="entry name" value="Prot-tyrosine_phosphatase-like"/>
</dbReference>
<evidence type="ECO:0000313" key="6">
    <source>
        <dbReference type="Proteomes" id="UP000095283"/>
    </source>
</evidence>
<keyword evidence="6" id="KW-1185">Reference proteome</keyword>
<organism evidence="6 7">
    <name type="scientific">Heterorhabditis bacteriophora</name>
    <name type="common">Entomopathogenic nematode worm</name>
    <dbReference type="NCBI Taxonomy" id="37862"/>
    <lineage>
        <taxon>Eukaryota</taxon>
        <taxon>Metazoa</taxon>
        <taxon>Ecdysozoa</taxon>
        <taxon>Nematoda</taxon>
        <taxon>Chromadorea</taxon>
        <taxon>Rhabditida</taxon>
        <taxon>Rhabditina</taxon>
        <taxon>Rhabditomorpha</taxon>
        <taxon>Strongyloidea</taxon>
        <taxon>Heterorhabditidae</taxon>
        <taxon>Heterorhabditis</taxon>
    </lineage>
</organism>
<evidence type="ECO:0000256" key="1">
    <source>
        <dbReference type="ARBA" id="ARBA00009580"/>
    </source>
</evidence>